<evidence type="ECO:0000313" key="2">
    <source>
        <dbReference type="EMBL" id="CAE7248171.1"/>
    </source>
</evidence>
<organism evidence="2 3">
    <name type="scientific">Symbiodinium natans</name>
    <dbReference type="NCBI Taxonomy" id="878477"/>
    <lineage>
        <taxon>Eukaryota</taxon>
        <taxon>Sar</taxon>
        <taxon>Alveolata</taxon>
        <taxon>Dinophyceae</taxon>
        <taxon>Suessiales</taxon>
        <taxon>Symbiodiniaceae</taxon>
        <taxon>Symbiodinium</taxon>
    </lineage>
</organism>
<reference evidence="2" key="1">
    <citation type="submission" date="2021-02" db="EMBL/GenBank/DDBJ databases">
        <authorList>
            <person name="Dougan E. K."/>
            <person name="Rhodes N."/>
            <person name="Thang M."/>
            <person name="Chan C."/>
        </authorList>
    </citation>
    <scope>NUCLEOTIDE SEQUENCE</scope>
</reference>
<comment type="caution">
    <text evidence="2">The sequence shown here is derived from an EMBL/GenBank/DDBJ whole genome shotgun (WGS) entry which is preliminary data.</text>
</comment>
<gene>
    <name evidence="2" type="ORF">SNAT2548_LOCUS11978</name>
</gene>
<dbReference type="EMBL" id="CAJNDS010001113">
    <property type="protein sequence ID" value="CAE7248171.1"/>
    <property type="molecule type" value="Genomic_DNA"/>
</dbReference>
<dbReference type="Proteomes" id="UP000604046">
    <property type="component" value="Unassembled WGS sequence"/>
</dbReference>
<protein>
    <submittedName>
        <fullName evidence="2">Uncharacterized protein</fullName>
    </submittedName>
</protein>
<keyword evidence="1" id="KW-0812">Transmembrane</keyword>
<feature type="transmembrane region" description="Helical" evidence="1">
    <location>
        <begin position="376"/>
        <end position="407"/>
    </location>
</feature>
<keyword evidence="3" id="KW-1185">Reference proteome</keyword>
<proteinExistence type="predicted"/>
<accession>A0A812LWV8</accession>
<feature type="transmembrane region" description="Helical" evidence="1">
    <location>
        <begin position="218"/>
        <end position="242"/>
    </location>
</feature>
<evidence type="ECO:0000313" key="3">
    <source>
        <dbReference type="Proteomes" id="UP000604046"/>
    </source>
</evidence>
<keyword evidence="1" id="KW-0472">Membrane</keyword>
<keyword evidence="1" id="KW-1133">Transmembrane helix</keyword>
<dbReference type="AlphaFoldDB" id="A0A812LWV8"/>
<sequence>MCRCSKTCSKVSVCLGLLLGVAGIALLAAGALSLANISINVSASIDGAMTGTLMAPSDLNCPYTIFIEKAASCPTFSSTAVITTGATLDTSLCGSEELPDEGPQRAPARRGLQDLDWTIGASETMITDLKLAATVTFDTDTDVTLTSGEDMWSMQLCDVFSEVFSVAGTAIAAVTKGRGLLWGCPTETRVRKFRGCSATEHRAMCRCSKTCSKVSVCLGLLLGVAGIALLAAGALSLANISINVPGQNLDGMEVSASIDGAMTGTLMAPSDLNCPYTIFIEKAASCPTFSSTAVITTGATLDTSLCGSEELPDEGPQRAPARRGLQDLDWTIGASETMITDLKLAATVTFDTDTDVTLTSGEDMWSMQLCDVFSEVFSVAGTAIAAIMVACGVVLLLAGLITFFIGLCCCCCCAAKAEG</sequence>
<evidence type="ECO:0000256" key="1">
    <source>
        <dbReference type="SAM" id="Phobius"/>
    </source>
</evidence>
<name>A0A812LWV8_9DINO</name>